<evidence type="ECO:0000313" key="2">
    <source>
        <dbReference type="EMBL" id="GAA0955376.1"/>
    </source>
</evidence>
<evidence type="ECO:0000313" key="3">
    <source>
        <dbReference type="Proteomes" id="UP001500665"/>
    </source>
</evidence>
<feature type="transmembrane region" description="Helical" evidence="1">
    <location>
        <begin position="30"/>
        <end position="50"/>
    </location>
</feature>
<comment type="caution">
    <text evidence="2">The sequence shown here is derived from an EMBL/GenBank/DDBJ whole genome shotgun (WGS) entry which is preliminary data.</text>
</comment>
<keyword evidence="2" id="KW-0808">Transferase</keyword>
<sequence>MTRAAGALEALRRKAGRSVLPRTVPGLLRGWAAAALVAVIALVTAVSTGLEDARQGVWLVGEDAGPQVVYTGHLYFALSDMDTQLAGVLLIGSEHGLGAGRDHALQRYRERRGEAHRTLLQAYEIAGTDEASRRTVRDVLNGLGRYEQLAARTLLLDDQSGHPAGPPAQNVLDVYRRATDLMRQDILPKAYNLTLENASVVRRAYVDERSHVLRSRVAVGATSLVLLAVLAGLQFYLVRRFRRLLNPALAGATAIALVLGGWALLVLGSTSAHLRMAKEEGFDATLAFTRARAISNTAAADQTRFLLDPQRADTYAQVYFDTSQSIAYQESGSLADYHRRLAAAPPRLGFLGGIPEQAEVLVRYRAFQEQDERMRDLMRRGEEREAIALRTGLMTETFTAYDQELSRLITARKTDFGREIAAGAAVLDGWNRGLPAAGIVLAALIVLGVWPRLAEYR</sequence>
<organism evidence="2 3">
    <name type="scientific">Actinocorallia libanotica</name>
    <dbReference type="NCBI Taxonomy" id="46162"/>
    <lineage>
        <taxon>Bacteria</taxon>
        <taxon>Bacillati</taxon>
        <taxon>Actinomycetota</taxon>
        <taxon>Actinomycetes</taxon>
        <taxon>Streptosporangiales</taxon>
        <taxon>Thermomonosporaceae</taxon>
        <taxon>Actinocorallia</taxon>
    </lineage>
</organism>
<keyword evidence="1" id="KW-1133">Transmembrane helix</keyword>
<reference evidence="2 3" key="1">
    <citation type="journal article" date="2019" name="Int. J. Syst. Evol. Microbiol.">
        <title>The Global Catalogue of Microorganisms (GCM) 10K type strain sequencing project: providing services to taxonomists for standard genome sequencing and annotation.</title>
        <authorList>
            <consortium name="The Broad Institute Genomics Platform"/>
            <consortium name="The Broad Institute Genome Sequencing Center for Infectious Disease"/>
            <person name="Wu L."/>
            <person name="Ma J."/>
        </authorList>
    </citation>
    <scope>NUCLEOTIDE SEQUENCE [LARGE SCALE GENOMIC DNA]</scope>
    <source>
        <strain evidence="2 3">JCM 10696</strain>
    </source>
</reference>
<dbReference type="EMBL" id="BAAAHH010000016">
    <property type="protein sequence ID" value="GAA0955376.1"/>
    <property type="molecule type" value="Genomic_DNA"/>
</dbReference>
<name>A0ABN1RDR4_9ACTN</name>
<keyword evidence="1" id="KW-0472">Membrane</keyword>
<evidence type="ECO:0000256" key="1">
    <source>
        <dbReference type="SAM" id="Phobius"/>
    </source>
</evidence>
<keyword evidence="2" id="KW-0418">Kinase</keyword>
<protein>
    <submittedName>
        <fullName evidence="2">Protein kinase G-activating protein GlnX</fullName>
    </submittedName>
</protein>
<keyword evidence="3" id="KW-1185">Reference proteome</keyword>
<gene>
    <name evidence="2" type="primary">glnX</name>
    <name evidence="2" type="ORF">GCM10009550_40090</name>
</gene>
<dbReference type="RefSeq" id="WP_344242388.1">
    <property type="nucleotide sequence ID" value="NZ_BAAAHH010000016.1"/>
</dbReference>
<dbReference type="GO" id="GO:0016301">
    <property type="term" value="F:kinase activity"/>
    <property type="evidence" value="ECO:0007669"/>
    <property type="project" value="UniProtKB-KW"/>
</dbReference>
<dbReference type="Proteomes" id="UP001500665">
    <property type="component" value="Unassembled WGS sequence"/>
</dbReference>
<accession>A0ABN1RDR4</accession>
<proteinExistence type="predicted"/>
<keyword evidence="1" id="KW-0812">Transmembrane</keyword>
<feature type="transmembrane region" description="Helical" evidence="1">
    <location>
        <begin position="249"/>
        <end position="268"/>
    </location>
</feature>
<feature type="transmembrane region" description="Helical" evidence="1">
    <location>
        <begin position="217"/>
        <end position="237"/>
    </location>
</feature>